<dbReference type="Proteomes" id="UP000248706">
    <property type="component" value="Unassembled WGS sequence"/>
</dbReference>
<dbReference type="AlphaFoldDB" id="A0A328VEK3"/>
<sequence>MRQAAGQESERGHHSTRAGAYAAQATIEYELADSCPALSERSTEEAANSDPMFGESSEGHALWNAFVSGWPKKVRDAPEVRSILIWDREGSGREHITGK</sequence>
<comment type="caution">
    <text evidence="2">The sequence shown here is derived from an EMBL/GenBank/DDBJ whole genome shotgun (WGS) entry which is preliminary data.</text>
</comment>
<evidence type="ECO:0000256" key="1">
    <source>
        <dbReference type="SAM" id="MobiDB-lite"/>
    </source>
</evidence>
<keyword evidence="3" id="KW-1185">Reference proteome</keyword>
<protein>
    <submittedName>
        <fullName evidence="2">Uncharacterized protein</fullName>
    </submittedName>
</protein>
<feature type="region of interest" description="Disordered" evidence="1">
    <location>
        <begin position="36"/>
        <end position="55"/>
    </location>
</feature>
<feature type="region of interest" description="Disordered" evidence="1">
    <location>
        <begin position="1"/>
        <end position="20"/>
    </location>
</feature>
<dbReference type="EMBL" id="MCIF01000002">
    <property type="protein sequence ID" value="RAQ96116.1"/>
    <property type="molecule type" value="Genomic_DNA"/>
</dbReference>
<organism evidence="2 3">
    <name type="scientific">Thermogemmatispora tikiterensis</name>
    <dbReference type="NCBI Taxonomy" id="1825093"/>
    <lineage>
        <taxon>Bacteria</taxon>
        <taxon>Bacillati</taxon>
        <taxon>Chloroflexota</taxon>
        <taxon>Ktedonobacteria</taxon>
        <taxon>Thermogemmatisporales</taxon>
        <taxon>Thermogemmatisporaceae</taxon>
        <taxon>Thermogemmatispora</taxon>
    </lineage>
</organism>
<accession>A0A328VEK3</accession>
<reference evidence="2 3" key="1">
    <citation type="submission" date="2016-08" db="EMBL/GenBank/DDBJ databases">
        <title>Analysis of Carbohydrate Active Enzymes in Thermogemmatispora T81 Reveals Carbohydrate Degradation Ability.</title>
        <authorList>
            <person name="Tomazini A."/>
            <person name="Lal S."/>
            <person name="Stott M."/>
            <person name="Henrissat B."/>
            <person name="Polikarpov I."/>
            <person name="Sparling R."/>
            <person name="Levin D.B."/>
        </authorList>
    </citation>
    <scope>NUCLEOTIDE SEQUENCE [LARGE SCALE GENOMIC DNA]</scope>
    <source>
        <strain evidence="2 3">T81</strain>
    </source>
</reference>
<gene>
    <name evidence="2" type="ORF">A4R35_11275</name>
</gene>
<evidence type="ECO:0000313" key="3">
    <source>
        <dbReference type="Proteomes" id="UP000248706"/>
    </source>
</evidence>
<evidence type="ECO:0000313" key="2">
    <source>
        <dbReference type="EMBL" id="RAQ96116.1"/>
    </source>
</evidence>
<proteinExistence type="predicted"/>
<name>A0A328VEK3_9CHLR</name>